<protein>
    <submittedName>
        <fullName evidence="3">Aminopeptidase YwaD</fullName>
    </submittedName>
</protein>
<name>A0A1I0QXQ2_9BACT</name>
<dbReference type="EMBL" id="FOIR01000002">
    <property type="protein sequence ID" value="SEW32603.1"/>
    <property type="molecule type" value="Genomic_DNA"/>
</dbReference>
<dbReference type="Pfam" id="PF04389">
    <property type="entry name" value="Peptidase_M28"/>
    <property type="match status" value="1"/>
</dbReference>
<dbReference type="GO" id="GO:0006508">
    <property type="term" value="P:proteolysis"/>
    <property type="evidence" value="ECO:0007669"/>
    <property type="project" value="InterPro"/>
</dbReference>
<keyword evidence="3" id="KW-0031">Aminopeptidase</keyword>
<gene>
    <name evidence="3" type="ORF">SAMN05216290_2886</name>
</gene>
<feature type="domain" description="Peptidase M28" evidence="2">
    <location>
        <begin position="87"/>
        <end position="277"/>
    </location>
</feature>
<accession>A0A1I0QXQ2</accession>
<dbReference type="InterPro" id="IPR007484">
    <property type="entry name" value="Peptidase_M28"/>
</dbReference>
<dbReference type="GO" id="GO:0004177">
    <property type="term" value="F:aminopeptidase activity"/>
    <property type="evidence" value="ECO:0007669"/>
    <property type="project" value="UniProtKB-KW"/>
</dbReference>
<dbReference type="AlphaFoldDB" id="A0A1I0QXQ2"/>
<dbReference type="GO" id="GO:0008235">
    <property type="term" value="F:metalloexopeptidase activity"/>
    <property type="evidence" value="ECO:0007669"/>
    <property type="project" value="InterPro"/>
</dbReference>
<evidence type="ECO:0000313" key="4">
    <source>
        <dbReference type="Proteomes" id="UP000199437"/>
    </source>
</evidence>
<dbReference type="SUPFAM" id="SSF53187">
    <property type="entry name" value="Zn-dependent exopeptidases"/>
    <property type="match status" value="1"/>
</dbReference>
<dbReference type="PANTHER" id="PTHR12147">
    <property type="entry name" value="METALLOPEPTIDASE M28 FAMILY MEMBER"/>
    <property type="match status" value="1"/>
</dbReference>
<sequence>MKLKKSLFTLCLSFLSLAAFAFQEGAKPDQVAILAKLTGHEAIEGSTKLKDRFTQESRKIAASYLKEQLAPFCDKAEIENYSETGNNVVGTIMATSKTDKWIVLGAHYDSVENCPGANDNASGVALAYSVAKHIASLPNRKYNMKIVFFDEEERGLIGSKAYAQKLVDEKLDVVSVHTIDQLAWDNDGDKGIELEMPTEEIKNHYLKVAKQFNYDFPIQMSDVTSTDHRSFRRLGFAATGITEEYKNGDTTPHYHKPTDTFETVNFEYLTTITDYVQQVFEDLMK</sequence>
<reference evidence="4" key="1">
    <citation type="submission" date="2016-10" db="EMBL/GenBank/DDBJ databases">
        <authorList>
            <person name="Varghese N."/>
            <person name="Submissions S."/>
        </authorList>
    </citation>
    <scope>NUCLEOTIDE SEQUENCE [LARGE SCALE GENOMIC DNA]</scope>
    <source>
        <strain evidence="4">CGMCC 1.12402</strain>
    </source>
</reference>
<dbReference type="RefSeq" id="WP_090259276.1">
    <property type="nucleotide sequence ID" value="NZ_FOIR01000002.1"/>
</dbReference>
<keyword evidence="1" id="KW-0732">Signal</keyword>
<evidence type="ECO:0000259" key="2">
    <source>
        <dbReference type="Pfam" id="PF04389"/>
    </source>
</evidence>
<organism evidence="3 4">
    <name type="scientific">Roseivirga pacifica</name>
    <dbReference type="NCBI Taxonomy" id="1267423"/>
    <lineage>
        <taxon>Bacteria</taxon>
        <taxon>Pseudomonadati</taxon>
        <taxon>Bacteroidota</taxon>
        <taxon>Cytophagia</taxon>
        <taxon>Cytophagales</taxon>
        <taxon>Roseivirgaceae</taxon>
        <taxon>Roseivirga</taxon>
    </lineage>
</organism>
<feature type="chain" id="PRO_5011600268" evidence="1">
    <location>
        <begin position="22"/>
        <end position="285"/>
    </location>
</feature>
<proteinExistence type="predicted"/>
<dbReference type="InterPro" id="IPR045175">
    <property type="entry name" value="M28_fam"/>
</dbReference>
<evidence type="ECO:0000256" key="1">
    <source>
        <dbReference type="SAM" id="SignalP"/>
    </source>
</evidence>
<keyword evidence="4" id="KW-1185">Reference proteome</keyword>
<dbReference type="Proteomes" id="UP000199437">
    <property type="component" value="Unassembled WGS sequence"/>
</dbReference>
<feature type="signal peptide" evidence="1">
    <location>
        <begin position="1"/>
        <end position="21"/>
    </location>
</feature>
<dbReference type="OrthoDB" id="9789219at2"/>
<keyword evidence="3" id="KW-0378">Hydrolase</keyword>
<dbReference type="PANTHER" id="PTHR12147:SF26">
    <property type="entry name" value="PEPTIDASE M28 DOMAIN-CONTAINING PROTEIN"/>
    <property type="match status" value="1"/>
</dbReference>
<dbReference type="Gene3D" id="3.40.630.10">
    <property type="entry name" value="Zn peptidases"/>
    <property type="match status" value="1"/>
</dbReference>
<evidence type="ECO:0000313" key="3">
    <source>
        <dbReference type="EMBL" id="SEW32603.1"/>
    </source>
</evidence>
<keyword evidence="3" id="KW-0645">Protease</keyword>
<dbReference type="GeneID" id="99987571"/>